<proteinExistence type="predicted"/>
<protein>
    <submittedName>
        <fullName evidence="1">Uncharacterized protein</fullName>
    </submittedName>
</protein>
<name>A0A0A8XWR9_ARUDO</name>
<dbReference type="AlphaFoldDB" id="A0A0A8XWR9"/>
<reference evidence="1" key="1">
    <citation type="submission" date="2014-09" db="EMBL/GenBank/DDBJ databases">
        <authorList>
            <person name="Magalhaes I.L.F."/>
            <person name="Oliveira U."/>
            <person name="Santos F.R."/>
            <person name="Vidigal T.H.D.A."/>
            <person name="Brescovit A.D."/>
            <person name="Santos A.J."/>
        </authorList>
    </citation>
    <scope>NUCLEOTIDE SEQUENCE</scope>
    <source>
        <tissue evidence="1">Shoot tissue taken approximately 20 cm above the soil surface</tissue>
    </source>
</reference>
<reference evidence="1" key="2">
    <citation type="journal article" date="2015" name="Data Brief">
        <title>Shoot transcriptome of the giant reed, Arundo donax.</title>
        <authorList>
            <person name="Barrero R.A."/>
            <person name="Guerrero F.D."/>
            <person name="Moolhuijzen P."/>
            <person name="Goolsby J.A."/>
            <person name="Tidwell J."/>
            <person name="Bellgard S.E."/>
            <person name="Bellgard M.I."/>
        </authorList>
    </citation>
    <scope>NUCLEOTIDE SEQUENCE</scope>
    <source>
        <tissue evidence="1">Shoot tissue taken approximately 20 cm above the soil surface</tissue>
    </source>
</reference>
<evidence type="ECO:0000313" key="1">
    <source>
        <dbReference type="EMBL" id="JAD17193.1"/>
    </source>
</evidence>
<accession>A0A0A8XWR9</accession>
<organism evidence="1">
    <name type="scientific">Arundo donax</name>
    <name type="common">Giant reed</name>
    <name type="synonym">Donax arundinaceus</name>
    <dbReference type="NCBI Taxonomy" id="35708"/>
    <lineage>
        <taxon>Eukaryota</taxon>
        <taxon>Viridiplantae</taxon>
        <taxon>Streptophyta</taxon>
        <taxon>Embryophyta</taxon>
        <taxon>Tracheophyta</taxon>
        <taxon>Spermatophyta</taxon>
        <taxon>Magnoliopsida</taxon>
        <taxon>Liliopsida</taxon>
        <taxon>Poales</taxon>
        <taxon>Poaceae</taxon>
        <taxon>PACMAD clade</taxon>
        <taxon>Arundinoideae</taxon>
        <taxon>Arundineae</taxon>
        <taxon>Arundo</taxon>
    </lineage>
</organism>
<sequence length="30" mass="3754">MQFKLLFFSCRWFIIVLVQPKMFRSITLFL</sequence>
<dbReference type="EMBL" id="GBRH01280702">
    <property type="protein sequence ID" value="JAD17193.1"/>
    <property type="molecule type" value="Transcribed_RNA"/>
</dbReference>